<protein>
    <submittedName>
        <fullName evidence="7">Krueppel factor 2</fullName>
    </submittedName>
</protein>
<organism evidence="7 8">
    <name type="scientific">Fasciolopsis buskii</name>
    <dbReference type="NCBI Taxonomy" id="27845"/>
    <lineage>
        <taxon>Eukaryota</taxon>
        <taxon>Metazoa</taxon>
        <taxon>Spiralia</taxon>
        <taxon>Lophotrochozoa</taxon>
        <taxon>Platyhelminthes</taxon>
        <taxon>Trematoda</taxon>
        <taxon>Digenea</taxon>
        <taxon>Plagiorchiida</taxon>
        <taxon>Echinostomata</taxon>
        <taxon>Echinostomatoidea</taxon>
        <taxon>Fasciolidae</taxon>
        <taxon>Fasciolopsis</taxon>
    </lineage>
</organism>
<dbReference type="InterPro" id="IPR036236">
    <property type="entry name" value="Znf_C2H2_sf"/>
</dbReference>
<feature type="compositionally biased region" description="Low complexity" evidence="5">
    <location>
        <begin position="251"/>
        <end position="262"/>
    </location>
</feature>
<feature type="compositionally biased region" description="Polar residues" evidence="5">
    <location>
        <begin position="229"/>
        <end position="244"/>
    </location>
</feature>
<keyword evidence="1" id="KW-0479">Metal-binding</keyword>
<feature type="region of interest" description="Disordered" evidence="5">
    <location>
        <begin position="623"/>
        <end position="654"/>
    </location>
</feature>
<accession>A0A8E0SAB6</accession>
<dbReference type="PROSITE" id="PS00028">
    <property type="entry name" value="ZINC_FINGER_C2H2_1"/>
    <property type="match status" value="3"/>
</dbReference>
<keyword evidence="2 4" id="KW-0863">Zinc-finger</keyword>
<dbReference type="OrthoDB" id="4748970at2759"/>
<feature type="region of interest" description="Disordered" evidence="5">
    <location>
        <begin position="229"/>
        <end position="262"/>
    </location>
</feature>
<name>A0A8E0SAB6_9TREM</name>
<feature type="region of interest" description="Disordered" evidence="5">
    <location>
        <begin position="474"/>
        <end position="502"/>
    </location>
</feature>
<dbReference type="Pfam" id="PF00096">
    <property type="entry name" value="zf-C2H2"/>
    <property type="match status" value="3"/>
</dbReference>
<keyword evidence="3" id="KW-0862">Zinc</keyword>
<dbReference type="FunFam" id="3.30.160.60:FF:000007">
    <property type="entry name" value="Basic krueppel-like factor 3"/>
    <property type="match status" value="1"/>
</dbReference>
<dbReference type="PANTHER" id="PTHR23235">
    <property type="entry name" value="KRUEPPEL-LIKE TRANSCRIPTION FACTOR"/>
    <property type="match status" value="1"/>
</dbReference>
<dbReference type="EMBL" id="LUCM01000130">
    <property type="protein sequence ID" value="KAA0201062.1"/>
    <property type="molecule type" value="Genomic_DNA"/>
</dbReference>
<evidence type="ECO:0000313" key="8">
    <source>
        <dbReference type="Proteomes" id="UP000728185"/>
    </source>
</evidence>
<feature type="domain" description="C2H2-type" evidence="6">
    <location>
        <begin position="740"/>
        <end position="764"/>
    </location>
</feature>
<feature type="compositionally biased region" description="Polar residues" evidence="5">
    <location>
        <begin position="623"/>
        <end position="636"/>
    </location>
</feature>
<dbReference type="PROSITE" id="PS50157">
    <property type="entry name" value="ZINC_FINGER_C2H2_2"/>
    <property type="match status" value="3"/>
</dbReference>
<proteinExistence type="predicted"/>
<dbReference type="Gene3D" id="3.30.160.60">
    <property type="entry name" value="Classic Zinc Finger"/>
    <property type="match status" value="3"/>
</dbReference>
<reference evidence="7" key="1">
    <citation type="submission" date="2019-05" db="EMBL/GenBank/DDBJ databases">
        <title>Annotation for the trematode Fasciolopsis buski.</title>
        <authorList>
            <person name="Choi Y.-J."/>
        </authorList>
    </citation>
    <scope>NUCLEOTIDE SEQUENCE</scope>
    <source>
        <strain evidence="7">HT</strain>
        <tissue evidence="7">Whole worm</tissue>
    </source>
</reference>
<feature type="domain" description="C2H2-type" evidence="6">
    <location>
        <begin position="680"/>
        <end position="709"/>
    </location>
</feature>
<dbReference type="GO" id="GO:0008270">
    <property type="term" value="F:zinc ion binding"/>
    <property type="evidence" value="ECO:0007669"/>
    <property type="project" value="UniProtKB-KW"/>
</dbReference>
<dbReference type="AlphaFoldDB" id="A0A8E0SAB6"/>
<evidence type="ECO:0000313" key="7">
    <source>
        <dbReference type="EMBL" id="KAA0201062.1"/>
    </source>
</evidence>
<dbReference type="SMART" id="SM00355">
    <property type="entry name" value="ZnF_C2H2"/>
    <property type="match status" value="3"/>
</dbReference>
<dbReference type="PANTHER" id="PTHR23235:SF120">
    <property type="entry name" value="KRUPPEL-LIKE FACTOR 15"/>
    <property type="match status" value="1"/>
</dbReference>
<evidence type="ECO:0000256" key="5">
    <source>
        <dbReference type="SAM" id="MobiDB-lite"/>
    </source>
</evidence>
<keyword evidence="8" id="KW-1185">Reference proteome</keyword>
<dbReference type="SUPFAM" id="SSF57667">
    <property type="entry name" value="beta-beta-alpha zinc fingers"/>
    <property type="match status" value="1"/>
</dbReference>
<comment type="caution">
    <text evidence="7">The sequence shown here is derived from an EMBL/GenBank/DDBJ whole genome shotgun (WGS) entry which is preliminary data.</text>
</comment>
<feature type="compositionally biased region" description="Low complexity" evidence="5">
    <location>
        <begin position="641"/>
        <end position="654"/>
    </location>
</feature>
<dbReference type="GO" id="GO:0000978">
    <property type="term" value="F:RNA polymerase II cis-regulatory region sequence-specific DNA binding"/>
    <property type="evidence" value="ECO:0007669"/>
    <property type="project" value="TreeGrafter"/>
</dbReference>
<dbReference type="InterPro" id="IPR013087">
    <property type="entry name" value="Znf_C2H2_type"/>
</dbReference>
<evidence type="ECO:0000256" key="4">
    <source>
        <dbReference type="PROSITE-ProRule" id="PRU00042"/>
    </source>
</evidence>
<sequence>MLEQHPFQPQYPLIPYPRNEMNLDCADERLVAPVSAGWMSFWPSRPRTNSMDEQQLSLSISRARNSYALETPPPVPENKSSWLDLYQSDLFCRASPLGSGNRTRSGSLSQAINCLSNNNSTIDLNLTAETFCSRDCDTSHVQPLGSQMDHTGQNLESANTNLSAQLTLNMSDLAEQLIASYDPSTIITPPSTVNPNKEPVTFDLMPLDSKPEPQADYSYLEQTNECNGSEHNFVTLNSSHGQSTENKDAASPPSSSSTITSVDWTKVATSSTDTVASTTNGNPNGISWNVDSLLSSNNEYTPVDRCLNYTPVSQTSTQILLNTFGYTNPRLSESPLRTSKANYSTIPPTVFGGHERKPQPDLHPFTQSNQCFPQLLQHQQQNMHRSYLPRTVVNSAPPGQITGCIRHSWGNISVGQNKGAEVFSEYPQSPWNSTLRESPEPSISGNCCVGRGEKLCSSLGRTSTIHKRIPSNADGVIPVQEPMSAPPCTDRRPKLTRHSTDNPISNSTDFLLVKREDICDQNVVNRPPLGLNYYVPCSNTTANASLPVPVGDSHLAYKLPATHKRSENTSRRRCHLISSTTWTSGTTPAATVHKVTRRTPFNPVNKANIEASINPIAVSGTANNSVGSPASTTTIAKESETSSTSPRCTTTSNTNTKVTIGAATNNRRKRTSVNPPTVVHRCEYSGCQKSYSKSSHLKAHIRTHTGEKPYVCSWPECGWRFARSDELTRHSRKHTGVRPFHCSLCRRSFARSDHLALHTRKHVI</sequence>
<dbReference type="GO" id="GO:0000981">
    <property type="term" value="F:DNA-binding transcription factor activity, RNA polymerase II-specific"/>
    <property type="evidence" value="ECO:0007669"/>
    <property type="project" value="TreeGrafter"/>
</dbReference>
<evidence type="ECO:0000259" key="6">
    <source>
        <dbReference type="PROSITE" id="PS50157"/>
    </source>
</evidence>
<evidence type="ECO:0000256" key="3">
    <source>
        <dbReference type="ARBA" id="ARBA00022833"/>
    </source>
</evidence>
<feature type="domain" description="C2H2-type" evidence="6">
    <location>
        <begin position="710"/>
        <end position="739"/>
    </location>
</feature>
<evidence type="ECO:0000256" key="1">
    <source>
        <dbReference type="ARBA" id="ARBA00022723"/>
    </source>
</evidence>
<evidence type="ECO:0000256" key="2">
    <source>
        <dbReference type="ARBA" id="ARBA00022771"/>
    </source>
</evidence>
<dbReference type="Proteomes" id="UP000728185">
    <property type="component" value="Unassembled WGS sequence"/>
</dbReference>
<gene>
    <name evidence="7" type="ORF">FBUS_04067</name>
</gene>